<protein>
    <submittedName>
        <fullName evidence="1">Uncharacterized protein</fullName>
    </submittedName>
</protein>
<dbReference type="OrthoDB" id="1680496at2"/>
<sequence>MIQAQGYRGRLALAYETAYGVTPPSPSGFILPITSSKITAKQSLIEDKTIRGVRDVAPPGMGNIDVQGPVVVPVDEINIGYWLKGLFGSPDTTDSGTSPYTHTFKPGFSQPSLCLEQQFPDIGQYFLYNGCKVSKFSTAFEVSNQDLQATIDIMGGKETLATASFLVEPIIRPMSKFGAFMASILDDGQLLANVTKVELTVDTGLDGSVYTLGGGGFRGSLPEGMLAVTGTVTAIFDSMALLNKAVAGATSSIELNLSNPLSGSSLNILLPEIIYERTSPGIDGPKGVSISLPFRAFYNTNASGVSIVATLTNSEPTY</sequence>
<reference evidence="1 2" key="1">
    <citation type="submission" date="2019-03" db="EMBL/GenBank/DDBJ databases">
        <title>Genomic Encyclopedia of Type Strains, Phase IV (KMG-IV): sequencing the most valuable type-strain genomes for metagenomic binning, comparative biology and taxonomic classification.</title>
        <authorList>
            <person name="Goeker M."/>
        </authorList>
    </citation>
    <scope>NUCLEOTIDE SEQUENCE [LARGE SCALE GENOMIC DNA]</scope>
    <source>
        <strain evidence="1 2">DSM 15969</strain>
    </source>
</reference>
<proteinExistence type="predicted"/>
<dbReference type="Pfam" id="PF18906">
    <property type="entry name" value="Phage_tube_2"/>
    <property type="match status" value="1"/>
</dbReference>
<evidence type="ECO:0000313" key="1">
    <source>
        <dbReference type="EMBL" id="TCL37257.1"/>
    </source>
</evidence>
<dbReference type="AlphaFoldDB" id="A0A4R1PYR1"/>
<keyword evidence="2" id="KW-1185">Reference proteome</keyword>
<accession>A0A4R1PYR1</accession>
<gene>
    <name evidence="1" type="ORF">EV210_106126</name>
</gene>
<dbReference type="Proteomes" id="UP000295063">
    <property type="component" value="Unassembled WGS sequence"/>
</dbReference>
<organism evidence="1 2">
    <name type="scientific">Anaerospora hongkongensis</name>
    <dbReference type="NCBI Taxonomy" id="244830"/>
    <lineage>
        <taxon>Bacteria</taxon>
        <taxon>Bacillati</taxon>
        <taxon>Bacillota</taxon>
        <taxon>Negativicutes</taxon>
        <taxon>Selenomonadales</taxon>
        <taxon>Sporomusaceae</taxon>
        <taxon>Anaerospora</taxon>
    </lineage>
</organism>
<dbReference type="InterPro" id="IPR044000">
    <property type="entry name" value="Phage_tube_2"/>
</dbReference>
<comment type="caution">
    <text evidence="1">The sequence shown here is derived from an EMBL/GenBank/DDBJ whole genome shotgun (WGS) entry which is preliminary data.</text>
</comment>
<dbReference type="EMBL" id="SLUI01000006">
    <property type="protein sequence ID" value="TCL37257.1"/>
    <property type="molecule type" value="Genomic_DNA"/>
</dbReference>
<name>A0A4R1PYR1_9FIRM</name>
<dbReference type="RefSeq" id="WP_132079519.1">
    <property type="nucleotide sequence ID" value="NZ_DAIMLW010000003.1"/>
</dbReference>
<evidence type="ECO:0000313" key="2">
    <source>
        <dbReference type="Proteomes" id="UP000295063"/>
    </source>
</evidence>